<dbReference type="Pfam" id="PF00440">
    <property type="entry name" value="TetR_N"/>
    <property type="match status" value="1"/>
</dbReference>
<gene>
    <name evidence="4" type="ORF">GJ688_05005</name>
</gene>
<dbReference type="InterPro" id="IPR039536">
    <property type="entry name" value="TetR_C_Proteobacteria"/>
</dbReference>
<name>A0A6I3SHJ4_HELMO</name>
<dbReference type="GO" id="GO:0006355">
    <property type="term" value="P:regulation of DNA-templated transcription"/>
    <property type="evidence" value="ECO:0007669"/>
    <property type="project" value="UniProtKB-ARBA"/>
</dbReference>
<reference evidence="4 5" key="1">
    <citation type="submission" date="2019-11" db="EMBL/GenBank/DDBJ databases">
        <title>Whole-genome sequence of a the green, strictly anaerobic photosynthetic bacterium Heliobacillus mobilis DSM 6151.</title>
        <authorList>
            <person name="Kyndt J.A."/>
            <person name="Meyer T.E."/>
        </authorList>
    </citation>
    <scope>NUCLEOTIDE SEQUENCE [LARGE SCALE GENOMIC DNA]</scope>
    <source>
        <strain evidence="4 5">DSM 6151</strain>
    </source>
</reference>
<organism evidence="4 5">
    <name type="scientific">Heliobacterium mobile</name>
    <name type="common">Heliobacillus mobilis</name>
    <dbReference type="NCBI Taxonomy" id="28064"/>
    <lineage>
        <taxon>Bacteria</taxon>
        <taxon>Bacillati</taxon>
        <taxon>Bacillota</taxon>
        <taxon>Clostridia</taxon>
        <taxon>Eubacteriales</taxon>
        <taxon>Heliobacteriaceae</taxon>
        <taxon>Heliobacterium</taxon>
    </lineage>
</organism>
<evidence type="ECO:0000259" key="3">
    <source>
        <dbReference type="PROSITE" id="PS50977"/>
    </source>
</evidence>
<dbReference type="Pfam" id="PF14246">
    <property type="entry name" value="TetR_C_7"/>
    <property type="match status" value="1"/>
</dbReference>
<dbReference type="InterPro" id="IPR001647">
    <property type="entry name" value="HTH_TetR"/>
</dbReference>
<comment type="caution">
    <text evidence="4">The sequence shown here is derived from an EMBL/GenBank/DDBJ whole genome shotgun (WGS) entry which is preliminary data.</text>
</comment>
<dbReference type="EMBL" id="WNKU01000003">
    <property type="protein sequence ID" value="MTV48343.1"/>
    <property type="molecule type" value="Genomic_DNA"/>
</dbReference>
<dbReference type="PRINTS" id="PR00455">
    <property type="entry name" value="HTHTETR"/>
</dbReference>
<evidence type="ECO:0000256" key="2">
    <source>
        <dbReference type="PROSITE-ProRule" id="PRU00335"/>
    </source>
</evidence>
<protein>
    <submittedName>
        <fullName evidence="4">TetR family transcriptional regulator</fullName>
    </submittedName>
</protein>
<dbReference type="PROSITE" id="PS50977">
    <property type="entry name" value="HTH_TETR_2"/>
    <property type="match status" value="1"/>
</dbReference>
<dbReference type="SUPFAM" id="SSF48498">
    <property type="entry name" value="Tetracyclin repressor-like, C-terminal domain"/>
    <property type="match status" value="1"/>
</dbReference>
<dbReference type="InterPro" id="IPR023772">
    <property type="entry name" value="DNA-bd_HTH_TetR-type_CS"/>
</dbReference>
<evidence type="ECO:0000313" key="5">
    <source>
        <dbReference type="Proteomes" id="UP000430670"/>
    </source>
</evidence>
<evidence type="ECO:0000256" key="1">
    <source>
        <dbReference type="ARBA" id="ARBA00023125"/>
    </source>
</evidence>
<accession>A0A6I3SHJ4</accession>
<feature type="DNA-binding region" description="H-T-H motif" evidence="2">
    <location>
        <begin position="47"/>
        <end position="66"/>
    </location>
</feature>
<dbReference type="PANTHER" id="PTHR30055">
    <property type="entry name" value="HTH-TYPE TRANSCRIPTIONAL REGULATOR RUTR"/>
    <property type="match status" value="1"/>
</dbReference>
<dbReference type="OrthoDB" id="9780824at2"/>
<sequence length="224" mass="25541">MDDRSLSDQPISTGLQEPSDLQLTDKQWNILDAALAVFTEKGFSAATTSEIARQAGVSEGTIFRHFKTKKDILLAMLVPLIRNTMGPKSVNSLTQMIVKNENLPLREVLLMIALERQEFLTDNQALLRLILTEAQYHPELREVIIGEVAYKSQEQLIRLIEQRQQKGEIRQDLPAWVLVRSFFGMVVVYMLSRVMLTKREAGKDNREEILKIIDLFLNGAAMEK</sequence>
<dbReference type="InterPro" id="IPR009057">
    <property type="entry name" value="Homeodomain-like_sf"/>
</dbReference>
<keyword evidence="5" id="KW-1185">Reference proteome</keyword>
<dbReference type="Gene3D" id="1.10.10.60">
    <property type="entry name" value="Homeodomain-like"/>
    <property type="match status" value="1"/>
</dbReference>
<feature type="domain" description="HTH tetR-type" evidence="3">
    <location>
        <begin position="24"/>
        <end position="84"/>
    </location>
</feature>
<dbReference type="Gene3D" id="1.10.357.10">
    <property type="entry name" value="Tetracycline Repressor, domain 2"/>
    <property type="match status" value="1"/>
</dbReference>
<evidence type="ECO:0000313" key="4">
    <source>
        <dbReference type="EMBL" id="MTV48343.1"/>
    </source>
</evidence>
<dbReference type="AlphaFoldDB" id="A0A6I3SHJ4"/>
<dbReference type="Proteomes" id="UP000430670">
    <property type="component" value="Unassembled WGS sequence"/>
</dbReference>
<dbReference type="RefSeq" id="WP_155475441.1">
    <property type="nucleotide sequence ID" value="NZ_WNKU01000003.1"/>
</dbReference>
<dbReference type="PROSITE" id="PS01081">
    <property type="entry name" value="HTH_TETR_1"/>
    <property type="match status" value="1"/>
</dbReference>
<keyword evidence="1 2" id="KW-0238">DNA-binding</keyword>
<dbReference type="GO" id="GO:0003677">
    <property type="term" value="F:DNA binding"/>
    <property type="evidence" value="ECO:0007669"/>
    <property type="project" value="UniProtKB-UniRule"/>
</dbReference>
<dbReference type="InterPro" id="IPR050109">
    <property type="entry name" value="HTH-type_TetR-like_transc_reg"/>
</dbReference>
<dbReference type="SUPFAM" id="SSF46689">
    <property type="entry name" value="Homeodomain-like"/>
    <property type="match status" value="1"/>
</dbReference>
<proteinExistence type="predicted"/>
<dbReference type="InterPro" id="IPR036271">
    <property type="entry name" value="Tet_transcr_reg_TetR-rel_C_sf"/>
</dbReference>